<dbReference type="Proteomes" id="UP001301326">
    <property type="component" value="Chromosome"/>
</dbReference>
<organism evidence="2">
    <name type="scientific">Candidatus Thiothrix putei</name>
    <dbReference type="NCBI Taxonomy" id="3080811"/>
    <lineage>
        <taxon>Bacteria</taxon>
        <taxon>Pseudomonadati</taxon>
        <taxon>Pseudomonadota</taxon>
        <taxon>Gammaproteobacteria</taxon>
        <taxon>Thiotrichales</taxon>
        <taxon>Thiotrichaceae</taxon>
        <taxon>Thiothrix</taxon>
    </lineage>
</organism>
<dbReference type="EMBL" id="CP124756">
    <property type="protein sequence ID" value="WGZ95217.1"/>
    <property type="molecule type" value="Genomic_DNA"/>
</dbReference>
<accession>A0AA95HD44</accession>
<name>A0AA95HD44_9GAMM</name>
<proteinExistence type="predicted"/>
<dbReference type="KEGG" id="tput:QJT81_04275"/>
<evidence type="ECO:0000313" key="2">
    <source>
        <dbReference type="EMBL" id="WGZ95217.1"/>
    </source>
</evidence>
<dbReference type="AlphaFoldDB" id="A0AA95HD44"/>
<keyword evidence="1" id="KW-0732">Signal</keyword>
<sequence length="52" mass="5655">MNTNKRINPSIALALLLLLGTSPVFAAADTHAEWEQLNKQSVELLNTGHSEP</sequence>
<feature type="signal peptide" evidence="1">
    <location>
        <begin position="1"/>
        <end position="26"/>
    </location>
</feature>
<evidence type="ECO:0000256" key="1">
    <source>
        <dbReference type="SAM" id="SignalP"/>
    </source>
</evidence>
<protein>
    <submittedName>
        <fullName evidence="2">Uncharacterized protein</fullName>
    </submittedName>
</protein>
<reference evidence="2" key="2">
    <citation type="submission" date="2023-04" db="EMBL/GenBank/DDBJ databases">
        <authorList>
            <person name="Beletskiy A.V."/>
            <person name="Mardanov A.V."/>
            <person name="Ravin N.V."/>
        </authorList>
    </citation>
    <scope>NUCLEOTIDE SEQUENCE</scope>
    <source>
        <strain evidence="2">GKL-02</strain>
    </source>
</reference>
<feature type="chain" id="PRO_5041730404" evidence="1">
    <location>
        <begin position="27"/>
        <end position="52"/>
    </location>
</feature>
<reference evidence="2" key="1">
    <citation type="journal article" date="2023" name="Int. J. Mol. Sci.">
        <title>Metagenomics Revealed a New Genus 'Candidatus Thiocaldithrix dubininis' gen. nov., sp. nov. and a New Species 'Candidatus Thiothrix putei' sp. nov. in the Family Thiotrichaceae, Some Members of Which Have Traits of Both Na+- and H+-Motive Energetics.</title>
        <authorList>
            <person name="Ravin N.V."/>
            <person name="Muntyan M.S."/>
            <person name="Smolyakov D.D."/>
            <person name="Rudenko T.S."/>
            <person name="Beletsky A.V."/>
            <person name="Mardanov A.V."/>
            <person name="Grabovich M.Y."/>
        </authorList>
    </citation>
    <scope>NUCLEOTIDE SEQUENCE</scope>
    <source>
        <strain evidence="2">GKL-02</strain>
    </source>
</reference>
<gene>
    <name evidence="2" type="ORF">QJT81_04275</name>
</gene>